<dbReference type="PANTHER" id="PTHR42823:SF3">
    <property type="entry name" value="ATP SYNTHASE SUBUNIT A, CHLOROPLASTIC"/>
    <property type="match status" value="1"/>
</dbReference>
<comment type="subcellular location">
    <subcellularLocation>
        <location evidence="12 13">Cell membrane</location>
        <topology evidence="12 13">Multi-pass membrane protein</topology>
    </subcellularLocation>
    <subcellularLocation>
        <location evidence="1">Membrane</location>
        <topology evidence="1">Multi-pass membrane protein</topology>
    </subcellularLocation>
</comment>
<evidence type="ECO:0000256" key="10">
    <source>
        <dbReference type="ARBA" id="ARBA00023136"/>
    </source>
</evidence>
<evidence type="ECO:0000256" key="2">
    <source>
        <dbReference type="ARBA" id="ARBA00006810"/>
    </source>
</evidence>
<dbReference type="GO" id="GO:0005886">
    <property type="term" value="C:plasma membrane"/>
    <property type="evidence" value="ECO:0007669"/>
    <property type="project" value="UniProtKB-SubCell"/>
</dbReference>
<dbReference type="Gene3D" id="1.20.120.220">
    <property type="entry name" value="ATP synthase, F0 complex, subunit A"/>
    <property type="match status" value="1"/>
</dbReference>
<keyword evidence="11 12" id="KW-0066">ATP synthesis</keyword>
<evidence type="ECO:0000256" key="6">
    <source>
        <dbReference type="ARBA" id="ARBA00022692"/>
    </source>
</evidence>
<name>A0AAU9EIF4_9BACT</name>
<sequence length="229" mass="25512">MEHPLLLLGLLLDSVGLGGFVHHYPHVVYSWLIILFLLVVAKLAVGTVKMIPSGGQNFFEVLIGGFEDFSVDVMGEHGRPFYPIIATLFIYILCMNWIGLVPGMLSPTSNINTPLSMALVVFIIYNAVGIKQHGFSYIKHFMGPIWWLAPLMLPIELIGHFSRILSLTFRLFGNVLGEDLVLAILFVLAGMFFAPLPMMFLAIFTSFVQAFIFSLLTMLYIAGSLEESH</sequence>
<feature type="transmembrane region" description="Helical" evidence="12">
    <location>
        <begin position="81"/>
        <end position="99"/>
    </location>
</feature>
<dbReference type="GO" id="GO:0042777">
    <property type="term" value="P:proton motive force-driven plasma membrane ATP synthesis"/>
    <property type="evidence" value="ECO:0007669"/>
    <property type="project" value="TreeGrafter"/>
</dbReference>
<dbReference type="SUPFAM" id="SSF81336">
    <property type="entry name" value="F1F0 ATP synthase subunit A"/>
    <property type="match status" value="1"/>
</dbReference>
<dbReference type="KEGG" id="dmp:FAK_01250"/>
<feature type="transmembrane region" description="Helical" evidence="12">
    <location>
        <begin position="111"/>
        <end position="129"/>
    </location>
</feature>
<dbReference type="RefSeq" id="WP_338604302.1">
    <property type="nucleotide sequence ID" value="NZ_AP028679.1"/>
</dbReference>
<accession>A0AAU9EIF4</accession>
<dbReference type="Proteomes" id="UP001366166">
    <property type="component" value="Chromosome"/>
</dbReference>
<dbReference type="PROSITE" id="PS00449">
    <property type="entry name" value="ATPASE_A"/>
    <property type="match status" value="1"/>
</dbReference>
<evidence type="ECO:0000313" key="15">
    <source>
        <dbReference type="Proteomes" id="UP001366166"/>
    </source>
</evidence>
<dbReference type="HAMAP" id="MF_01393">
    <property type="entry name" value="ATP_synth_a_bact"/>
    <property type="match status" value="1"/>
</dbReference>
<keyword evidence="8 12" id="KW-1133">Transmembrane helix</keyword>
<proteinExistence type="inferred from homology"/>
<evidence type="ECO:0000256" key="1">
    <source>
        <dbReference type="ARBA" id="ARBA00004141"/>
    </source>
</evidence>
<evidence type="ECO:0000256" key="4">
    <source>
        <dbReference type="ARBA" id="ARBA00022475"/>
    </source>
</evidence>
<keyword evidence="4 12" id="KW-1003">Cell membrane</keyword>
<dbReference type="Pfam" id="PF00119">
    <property type="entry name" value="ATP-synt_A"/>
    <property type="match status" value="1"/>
</dbReference>
<dbReference type="NCBIfam" id="TIGR01131">
    <property type="entry name" value="ATP_synt_6_or_A"/>
    <property type="match status" value="1"/>
</dbReference>
<dbReference type="GO" id="GO:0045259">
    <property type="term" value="C:proton-transporting ATP synthase complex"/>
    <property type="evidence" value="ECO:0007669"/>
    <property type="project" value="UniProtKB-KW"/>
</dbReference>
<evidence type="ECO:0000313" key="14">
    <source>
        <dbReference type="EMBL" id="BEQ13059.1"/>
    </source>
</evidence>
<feature type="transmembrane region" description="Helical" evidence="12">
    <location>
        <begin position="141"/>
        <end position="159"/>
    </location>
</feature>
<dbReference type="PRINTS" id="PR00123">
    <property type="entry name" value="ATPASEA"/>
</dbReference>
<dbReference type="InterPro" id="IPR023011">
    <property type="entry name" value="ATP_synth_F0_asu_AS"/>
</dbReference>
<keyword evidence="10 12" id="KW-0472">Membrane</keyword>
<protein>
    <recommendedName>
        <fullName evidence="12 13">ATP synthase subunit a</fullName>
    </recommendedName>
    <alternativeName>
        <fullName evidence="12">ATP synthase F0 sector subunit a</fullName>
    </alternativeName>
    <alternativeName>
        <fullName evidence="12">F-ATPase subunit 6</fullName>
    </alternativeName>
</protein>
<evidence type="ECO:0000256" key="12">
    <source>
        <dbReference type="HAMAP-Rule" id="MF_01393"/>
    </source>
</evidence>
<keyword evidence="15" id="KW-1185">Reference proteome</keyword>
<evidence type="ECO:0000256" key="13">
    <source>
        <dbReference type="RuleBase" id="RU000483"/>
    </source>
</evidence>
<feature type="transmembrane region" description="Helical" evidence="12">
    <location>
        <begin position="171"/>
        <end position="193"/>
    </location>
</feature>
<dbReference type="CDD" id="cd00310">
    <property type="entry name" value="ATP-synt_Fo_a_6"/>
    <property type="match status" value="1"/>
</dbReference>
<feature type="transmembrane region" description="Helical" evidence="12">
    <location>
        <begin position="200"/>
        <end position="222"/>
    </location>
</feature>
<keyword evidence="5 12" id="KW-0138">CF(0)</keyword>
<dbReference type="InterPro" id="IPR000568">
    <property type="entry name" value="ATP_synth_F0_asu"/>
</dbReference>
<gene>
    <name evidence="12 14" type="primary">atpB</name>
    <name evidence="14" type="ORF">FAK_01250</name>
</gene>
<dbReference type="AlphaFoldDB" id="A0AAU9EIF4"/>
<keyword evidence="9 12" id="KW-0406">Ion transport</keyword>
<keyword evidence="7 12" id="KW-0375">Hydrogen ion transport</keyword>
<dbReference type="GO" id="GO:0046933">
    <property type="term" value="F:proton-transporting ATP synthase activity, rotational mechanism"/>
    <property type="evidence" value="ECO:0007669"/>
    <property type="project" value="UniProtKB-UniRule"/>
</dbReference>
<evidence type="ECO:0000256" key="7">
    <source>
        <dbReference type="ARBA" id="ARBA00022781"/>
    </source>
</evidence>
<comment type="similarity">
    <text evidence="2 12 13">Belongs to the ATPase A chain family.</text>
</comment>
<evidence type="ECO:0000256" key="11">
    <source>
        <dbReference type="ARBA" id="ARBA00023310"/>
    </source>
</evidence>
<dbReference type="PANTHER" id="PTHR42823">
    <property type="entry name" value="ATP SYNTHASE SUBUNIT A, CHLOROPLASTIC"/>
    <property type="match status" value="1"/>
</dbReference>
<evidence type="ECO:0000256" key="8">
    <source>
        <dbReference type="ARBA" id="ARBA00022989"/>
    </source>
</evidence>
<dbReference type="InterPro" id="IPR045082">
    <property type="entry name" value="ATP_syn_F0_a_bact/chloroplast"/>
</dbReference>
<keyword evidence="6 12" id="KW-0812">Transmembrane</keyword>
<feature type="transmembrane region" description="Helical" evidence="12">
    <location>
        <begin position="28"/>
        <end position="45"/>
    </location>
</feature>
<dbReference type="InterPro" id="IPR035908">
    <property type="entry name" value="F0_ATP_A_sf"/>
</dbReference>
<comment type="function">
    <text evidence="12 13">Key component of the proton channel; it plays a direct role in the translocation of protons across the membrane.</text>
</comment>
<dbReference type="EMBL" id="AP028679">
    <property type="protein sequence ID" value="BEQ13059.1"/>
    <property type="molecule type" value="Genomic_DNA"/>
</dbReference>
<reference evidence="15" key="1">
    <citation type="journal article" date="2023" name="Arch. Microbiol.">
        <title>Desulfoferula mesophilus gen. nov. sp. nov., a mesophilic sulfate-reducing bacterium isolated from a brackish lake sediment.</title>
        <authorList>
            <person name="Watanabe T."/>
            <person name="Yabe T."/>
            <person name="Tsuji J.M."/>
            <person name="Fukui M."/>
        </authorList>
    </citation>
    <scope>NUCLEOTIDE SEQUENCE [LARGE SCALE GENOMIC DNA]</scope>
    <source>
        <strain evidence="15">12FAK</strain>
    </source>
</reference>
<keyword evidence="3 12" id="KW-0813">Transport</keyword>
<evidence type="ECO:0000256" key="9">
    <source>
        <dbReference type="ARBA" id="ARBA00023065"/>
    </source>
</evidence>
<evidence type="ECO:0000256" key="3">
    <source>
        <dbReference type="ARBA" id="ARBA00022448"/>
    </source>
</evidence>
<organism evidence="14 15">
    <name type="scientific">Desulfoferula mesophila</name>
    <dbReference type="NCBI Taxonomy" id="3058419"/>
    <lineage>
        <taxon>Bacteria</taxon>
        <taxon>Pseudomonadati</taxon>
        <taxon>Thermodesulfobacteriota</taxon>
        <taxon>Desulfarculia</taxon>
        <taxon>Desulfarculales</taxon>
        <taxon>Desulfarculaceae</taxon>
        <taxon>Desulfoferula</taxon>
    </lineage>
</organism>
<evidence type="ECO:0000256" key="5">
    <source>
        <dbReference type="ARBA" id="ARBA00022547"/>
    </source>
</evidence>